<comment type="caution">
    <text evidence="3">The sequence shown here is derived from an EMBL/GenBank/DDBJ whole genome shotgun (WGS) entry which is preliminary data.</text>
</comment>
<dbReference type="SUPFAM" id="SSF89392">
    <property type="entry name" value="Prokaryotic lipoproteins and lipoprotein localization factors"/>
    <property type="match status" value="1"/>
</dbReference>
<name>A0A7K3M2Z7_9ACTN</name>
<keyword evidence="4" id="KW-1185">Reference proteome</keyword>
<feature type="region of interest" description="Disordered" evidence="1">
    <location>
        <begin position="225"/>
        <end position="264"/>
    </location>
</feature>
<organism evidence="3 4">
    <name type="scientific">Phytoactinopolyspora mesophila</name>
    <dbReference type="NCBI Taxonomy" id="2650750"/>
    <lineage>
        <taxon>Bacteria</taxon>
        <taxon>Bacillati</taxon>
        <taxon>Actinomycetota</taxon>
        <taxon>Actinomycetes</taxon>
        <taxon>Jiangellales</taxon>
        <taxon>Jiangellaceae</taxon>
        <taxon>Phytoactinopolyspora</taxon>
    </lineage>
</organism>
<dbReference type="PROSITE" id="PS51257">
    <property type="entry name" value="PROKAR_LIPOPROTEIN"/>
    <property type="match status" value="1"/>
</dbReference>
<dbReference type="RefSeq" id="WP_162450115.1">
    <property type="nucleotide sequence ID" value="NZ_WLZY01000003.1"/>
</dbReference>
<accession>A0A7K3M2Z7</accession>
<proteinExistence type="predicted"/>
<gene>
    <name evidence="3" type="ORF">F7O44_09970</name>
</gene>
<dbReference type="AlphaFoldDB" id="A0A7K3M2Z7"/>
<dbReference type="Gene3D" id="2.50.20.20">
    <property type="match status" value="1"/>
</dbReference>
<feature type="signal peptide" evidence="2">
    <location>
        <begin position="1"/>
        <end position="25"/>
    </location>
</feature>
<sequence length="264" mass="27227">MQLAYCRRMGLALIAVVTIAMTSCSSEPDTPTAAPMAQIASNSETAPAENGIDQLPPEEALGTVIANLDDAGTYRVSGTTSAGSTIDITFKTGEGSVGTVITDSEVELVAHDGVVYITSDAATIADIVGADVDDTIADKWLLISPESSSSFSIFAEGSDFAEAVLGSQVQGELTSVQEVNGVPAVGLMFAETGGTLWITATGEPLPLRFEEKGASGGSGILTFSDFGEDVDVEVPDEDDVVDPSTLPSEDDEDDDAEADESSED</sequence>
<evidence type="ECO:0000313" key="3">
    <source>
        <dbReference type="EMBL" id="NDL57397.1"/>
    </source>
</evidence>
<feature type="compositionally biased region" description="Acidic residues" evidence="1">
    <location>
        <begin position="226"/>
        <end position="241"/>
    </location>
</feature>
<dbReference type="Proteomes" id="UP000460435">
    <property type="component" value="Unassembled WGS sequence"/>
</dbReference>
<protein>
    <recommendedName>
        <fullName evidence="5">LppX_LprAFG lipoprotein</fullName>
    </recommendedName>
</protein>
<dbReference type="EMBL" id="WLZY01000003">
    <property type="protein sequence ID" value="NDL57397.1"/>
    <property type="molecule type" value="Genomic_DNA"/>
</dbReference>
<evidence type="ECO:0000256" key="2">
    <source>
        <dbReference type="SAM" id="SignalP"/>
    </source>
</evidence>
<feature type="compositionally biased region" description="Acidic residues" evidence="1">
    <location>
        <begin position="248"/>
        <end position="264"/>
    </location>
</feature>
<evidence type="ECO:0000313" key="4">
    <source>
        <dbReference type="Proteomes" id="UP000460435"/>
    </source>
</evidence>
<evidence type="ECO:0008006" key="5">
    <source>
        <dbReference type="Google" id="ProtNLM"/>
    </source>
</evidence>
<dbReference type="InterPro" id="IPR029046">
    <property type="entry name" value="LolA/LolB/LppX"/>
</dbReference>
<reference evidence="3 4" key="1">
    <citation type="submission" date="2019-11" db="EMBL/GenBank/DDBJ databases">
        <authorList>
            <person name="Li X.-J."/>
            <person name="Feng X.-M."/>
        </authorList>
    </citation>
    <scope>NUCLEOTIDE SEQUENCE [LARGE SCALE GENOMIC DNA]</scope>
    <source>
        <strain evidence="3 4">XMNu-373</strain>
    </source>
</reference>
<keyword evidence="2" id="KW-0732">Signal</keyword>
<feature type="chain" id="PRO_5039070661" description="LppX_LprAFG lipoprotein" evidence="2">
    <location>
        <begin position="26"/>
        <end position="264"/>
    </location>
</feature>
<evidence type="ECO:0000256" key="1">
    <source>
        <dbReference type="SAM" id="MobiDB-lite"/>
    </source>
</evidence>